<gene>
    <name evidence="4" type="ORF">D0868_05179</name>
    <name evidence="3" type="ORF">D0869_05519</name>
</gene>
<feature type="region of interest" description="Disordered" evidence="1">
    <location>
        <begin position="1"/>
        <end position="84"/>
    </location>
</feature>
<dbReference type="EMBL" id="QWIK01000351">
    <property type="protein sequence ID" value="RMY07757.1"/>
    <property type="molecule type" value="Genomic_DNA"/>
</dbReference>
<keyword evidence="2" id="KW-0812">Transmembrane</keyword>
<keyword evidence="2" id="KW-0472">Membrane</keyword>
<dbReference type="OrthoDB" id="5421765at2759"/>
<accession>A0A3M6WY96</accession>
<dbReference type="Proteomes" id="UP000282582">
    <property type="component" value="Unassembled WGS sequence"/>
</dbReference>
<feature type="region of interest" description="Disordered" evidence="1">
    <location>
        <begin position="139"/>
        <end position="166"/>
    </location>
</feature>
<feature type="compositionally biased region" description="Acidic residues" evidence="1">
    <location>
        <begin position="15"/>
        <end position="28"/>
    </location>
</feature>
<feature type="compositionally biased region" description="Basic residues" evidence="1">
    <location>
        <begin position="143"/>
        <end position="153"/>
    </location>
</feature>
<dbReference type="EMBL" id="QWIJ01000373">
    <property type="protein sequence ID" value="RMX83146.1"/>
    <property type="molecule type" value="Genomic_DNA"/>
</dbReference>
<evidence type="ECO:0000313" key="4">
    <source>
        <dbReference type="EMBL" id="RMY07757.1"/>
    </source>
</evidence>
<evidence type="ECO:0000313" key="6">
    <source>
        <dbReference type="Proteomes" id="UP000282582"/>
    </source>
</evidence>
<organism evidence="3 5">
    <name type="scientific">Hortaea werneckii</name>
    <name type="common">Black yeast</name>
    <name type="synonym">Cladosporium werneckii</name>
    <dbReference type="NCBI Taxonomy" id="91943"/>
    <lineage>
        <taxon>Eukaryota</taxon>
        <taxon>Fungi</taxon>
        <taxon>Dikarya</taxon>
        <taxon>Ascomycota</taxon>
        <taxon>Pezizomycotina</taxon>
        <taxon>Dothideomycetes</taxon>
        <taxon>Dothideomycetidae</taxon>
        <taxon>Mycosphaerellales</taxon>
        <taxon>Teratosphaeriaceae</taxon>
        <taxon>Hortaea</taxon>
    </lineage>
</organism>
<evidence type="ECO:0000256" key="1">
    <source>
        <dbReference type="SAM" id="MobiDB-lite"/>
    </source>
</evidence>
<dbReference type="AlphaFoldDB" id="A0A3M6WY96"/>
<name>A0A3M6WY96_HORWE</name>
<reference evidence="5 6" key="1">
    <citation type="journal article" date="2018" name="BMC Genomics">
        <title>Genomic evidence for intraspecific hybridization in a clonal and extremely halotolerant yeast.</title>
        <authorList>
            <person name="Gostincar C."/>
            <person name="Stajich J.E."/>
            <person name="Zupancic J."/>
            <person name="Zalar P."/>
            <person name="Gunde-Cimerman N."/>
        </authorList>
    </citation>
    <scope>NUCLEOTIDE SEQUENCE [LARGE SCALE GENOMIC DNA]</scope>
    <source>
        <strain evidence="4 6">EXF-6654</strain>
        <strain evidence="3 5">EXF-6656</strain>
    </source>
</reference>
<evidence type="ECO:0000313" key="3">
    <source>
        <dbReference type="EMBL" id="RMX83146.1"/>
    </source>
</evidence>
<feature type="transmembrane region" description="Helical" evidence="2">
    <location>
        <begin position="108"/>
        <end position="131"/>
    </location>
</feature>
<dbReference type="Proteomes" id="UP000281245">
    <property type="component" value="Unassembled WGS sequence"/>
</dbReference>
<sequence length="430" mass="47049">MPFNISARQAAPTADSEDENDQSQDEGNDVPQNSSATSPEQPTTDTGTLGNNNPTSEAVPNNDPQTTGTVAATPVSGSSTTANVDQQTLSATPSNTNQAHNRGVSTGALAGGIIGAALAAALITGLVTFWCMRKTSNRSFRTSNRRNDRHRRLYKDDKHAGLGGAGRARRMELTPDASMSRASWEQVLPQSLDDHTIQNSVKVLFDQIQLHVENFYLSPHDVIKIPTEVHGRLSELQTPHLPGPLVDCMKSSRSILPVIKHCLAYQVVQGMTAGQQPRLLPLGFTYACGDRGFSDSTGRRAVAARHAFNMWRMLTAYFRQDTGTQTESAAFLARNIEMDVDAFTDAFAKWRNESQDIAGAKSHLEGLLKNAASVATTLFSQPSMYQFSWIYSPQYNRSVLVVPTFRKVTDEQGKALEQPQELMRPVAERI</sequence>
<comment type="caution">
    <text evidence="3">The sequence shown here is derived from an EMBL/GenBank/DDBJ whole genome shotgun (WGS) entry which is preliminary data.</text>
</comment>
<evidence type="ECO:0000313" key="5">
    <source>
        <dbReference type="Proteomes" id="UP000281245"/>
    </source>
</evidence>
<evidence type="ECO:0000256" key="2">
    <source>
        <dbReference type="SAM" id="Phobius"/>
    </source>
</evidence>
<protein>
    <submittedName>
        <fullName evidence="3">Uncharacterized protein</fullName>
    </submittedName>
</protein>
<feature type="compositionally biased region" description="Polar residues" evidence="1">
    <location>
        <begin position="30"/>
        <end position="84"/>
    </location>
</feature>
<keyword evidence="2" id="KW-1133">Transmembrane helix</keyword>
<proteinExistence type="predicted"/>
<dbReference type="VEuPathDB" id="FungiDB:BTJ68_11636"/>